<sequence>MMNIEVTFPKLFERPSNLDINDDVERYGVGAFNQSYVQILISEIEITDFMNVNDENKLLTEPKITFRYQEDYSKNKSIGEFIDRAEKYAKDMVSKILKAAR</sequence>
<proteinExistence type="predicted"/>
<evidence type="ECO:0000313" key="1">
    <source>
        <dbReference type="EMBL" id="MDX7987847.1"/>
    </source>
</evidence>
<evidence type="ECO:0008006" key="3">
    <source>
        <dbReference type="Google" id="ProtNLM"/>
    </source>
</evidence>
<protein>
    <recommendedName>
        <fullName evidence="3">Phage protein</fullName>
    </recommendedName>
</protein>
<evidence type="ECO:0000313" key="2">
    <source>
        <dbReference type="Proteomes" id="UP001271890"/>
    </source>
</evidence>
<dbReference type="RefSeq" id="WP_319930265.1">
    <property type="nucleotide sequence ID" value="NZ_VCDN01000041.1"/>
</dbReference>
<dbReference type="Proteomes" id="UP001271890">
    <property type="component" value="Unassembled WGS sequence"/>
</dbReference>
<reference evidence="2" key="1">
    <citation type="journal article" date="2024" name="Toxins">
        <title>Genome Sequence Analysis of Native Xenorhabdus Strains Isolated from Entomopathogenic Nematodes in Argentina.</title>
        <authorList>
            <person name="Palma L."/>
            <person name="Frizzo L."/>
            <person name="Kaiser S."/>
            <person name="Berry C."/>
            <person name="Caballero P."/>
            <person name="Bode H.B."/>
            <person name="Del Valle E.E."/>
        </authorList>
    </citation>
    <scope>NUCLEOTIDE SEQUENCE [LARGE SCALE GENOMIC DNA]</scope>
    <source>
        <strain evidence="2">12</strain>
    </source>
</reference>
<dbReference type="EMBL" id="VCDN01000041">
    <property type="protein sequence ID" value="MDX7987847.1"/>
    <property type="molecule type" value="Genomic_DNA"/>
</dbReference>
<keyword evidence="2" id="KW-1185">Reference proteome</keyword>
<accession>A0ABU4SAM5</accession>
<name>A0ABU4SAM5_9GAMM</name>
<organism evidence="1 2">
    <name type="scientific">Xenorhabdus santafensis</name>
    <dbReference type="NCBI Taxonomy" id="2582833"/>
    <lineage>
        <taxon>Bacteria</taxon>
        <taxon>Pseudomonadati</taxon>
        <taxon>Pseudomonadota</taxon>
        <taxon>Gammaproteobacteria</taxon>
        <taxon>Enterobacterales</taxon>
        <taxon>Morganellaceae</taxon>
        <taxon>Xenorhabdus</taxon>
    </lineage>
</organism>
<gene>
    <name evidence="1" type="ORF">FE392_10965</name>
</gene>
<comment type="caution">
    <text evidence="1">The sequence shown here is derived from an EMBL/GenBank/DDBJ whole genome shotgun (WGS) entry which is preliminary data.</text>
</comment>